<protein>
    <submittedName>
        <fullName evidence="1">Uncharacterized protein</fullName>
    </submittedName>
</protein>
<name>A0A101LX59_PICGL</name>
<reference evidence="1" key="1">
    <citation type="journal article" date="2015" name="Genome Biol. Evol.">
        <title>Organellar Genomes of White Spruce (Picea glauca): Assembly and Annotation.</title>
        <authorList>
            <person name="Jackman S.D."/>
            <person name="Warren R.L."/>
            <person name="Gibb E.A."/>
            <person name="Vandervalk B.P."/>
            <person name="Mohamadi H."/>
            <person name="Chu J."/>
            <person name="Raymond A."/>
            <person name="Pleasance S."/>
            <person name="Coope R."/>
            <person name="Wildung M.R."/>
            <person name="Ritland C.E."/>
            <person name="Bousquet J."/>
            <person name="Jones S.J."/>
            <person name="Bohlmann J."/>
            <person name="Birol I."/>
        </authorList>
    </citation>
    <scope>NUCLEOTIDE SEQUENCE [LARGE SCALE GENOMIC DNA]</scope>
    <source>
        <tissue evidence="1">Flushing bud</tissue>
    </source>
</reference>
<organism evidence="1">
    <name type="scientific">Picea glauca</name>
    <name type="common">White spruce</name>
    <name type="synonym">Pinus glauca</name>
    <dbReference type="NCBI Taxonomy" id="3330"/>
    <lineage>
        <taxon>Eukaryota</taxon>
        <taxon>Viridiplantae</taxon>
        <taxon>Streptophyta</taxon>
        <taxon>Embryophyta</taxon>
        <taxon>Tracheophyta</taxon>
        <taxon>Spermatophyta</taxon>
        <taxon>Pinopsida</taxon>
        <taxon>Pinidae</taxon>
        <taxon>Conifers I</taxon>
        <taxon>Pinales</taxon>
        <taxon>Pinaceae</taxon>
        <taxon>Picea</taxon>
    </lineage>
</organism>
<accession>A0A101LX59</accession>
<dbReference type="AlphaFoldDB" id="A0A101LX59"/>
<proteinExistence type="predicted"/>
<dbReference type="EMBL" id="LKAM01000008">
    <property type="protein sequence ID" value="KUM46965.1"/>
    <property type="molecule type" value="Genomic_DNA"/>
</dbReference>
<sequence>MGLDLDLKLPGPDLYLLPLMVNPFMVDQCYIQEFRSLVLLRNWPRLCSLCYWWYLTQMRGKLGK</sequence>
<keyword evidence="1" id="KW-0496">Mitochondrion</keyword>
<comment type="caution">
    <text evidence="1">The sequence shown here is derived from an EMBL/GenBank/DDBJ whole genome shotgun (WGS) entry which is preliminary data.</text>
</comment>
<gene>
    <name evidence="1" type="ORF">ABT39_MTgene5969</name>
</gene>
<evidence type="ECO:0000313" key="1">
    <source>
        <dbReference type="EMBL" id="KUM46965.1"/>
    </source>
</evidence>
<geneLocation type="mitochondrion" evidence="1"/>